<evidence type="ECO:0000259" key="2">
    <source>
        <dbReference type="Pfam" id="PF08547"/>
    </source>
</evidence>
<dbReference type="OrthoDB" id="442188at2"/>
<dbReference type="SUPFAM" id="SSF49785">
    <property type="entry name" value="Galactose-binding domain-like"/>
    <property type="match status" value="1"/>
</dbReference>
<evidence type="ECO:0000313" key="4">
    <source>
        <dbReference type="Proteomes" id="UP000256429"/>
    </source>
</evidence>
<sequence length="163" mass="18682">MNPIIIFDFNTLSNISKWVIVDDVVMGGKSNGTFKLDIDGNGVFEGNISLENNGGFSLLKYQFKKIAVLNYKQIKLRIKGDGKRYQFRVKSNQNNQHSYISFFNTTTNWQTVTIELADLIPYYRGKKLNLPYFPCKELDEIGVLLGNNKNEDFKLKIDSIVLV</sequence>
<dbReference type="EMBL" id="QTTQ01000012">
    <property type="protein sequence ID" value="REE79858.1"/>
    <property type="molecule type" value="Genomic_DNA"/>
</dbReference>
<dbReference type="InterPro" id="IPR008979">
    <property type="entry name" value="Galactose-bd-like_sf"/>
</dbReference>
<reference evidence="3 4" key="1">
    <citation type="submission" date="2018-08" db="EMBL/GenBank/DDBJ databases">
        <title>Genomic Encyclopedia of Type Strains, Phase III (KMG-III): the genomes of soil and plant-associated and newly described type strains.</title>
        <authorList>
            <person name="Whitman W."/>
        </authorList>
    </citation>
    <scope>NUCLEOTIDE SEQUENCE [LARGE SCALE GENOMIC DNA]</scope>
    <source>
        <strain evidence="3 4">325-5</strain>
    </source>
</reference>
<dbReference type="PANTHER" id="PTHR13194">
    <property type="entry name" value="COMPLEX I INTERMEDIATE-ASSOCIATED PROTEIN 30"/>
    <property type="match status" value="1"/>
</dbReference>
<dbReference type="Proteomes" id="UP000256429">
    <property type="component" value="Unassembled WGS sequence"/>
</dbReference>
<keyword evidence="4" id="KW-1185">Reference proteome</keyword>
<dbReference type="InterPro" id="IPR039131">
    <property type="entry name" value="NDUFAF1"/>
</dbReference>
<dbReference type="RefSeq" id="WP_115882236.1">
    <property type="nucleotide sequence ID" value="NZ_QTTQ01000012.1"/>
</dbReference>
<protein>
    <submittedName>
        <fullName evidence="3">Complex I intermediate-associated protein 30 (CIA30)</fullName>
    </submittedName>
</protein>
<comment type="similarity">
    <text evidence="1">Belongs to the CIA30 family.</text>
</comment>
<feature type="domain" description="NADH:ubiquinone oxidoreductase intermediate-associated protein 30" evidence="2">
    <location>
        <begin position="7"/>
        <end position="157"/>
    </location>
</feature>
<dbReference type="InterPro" id="IPR013857">
    <property type="entry name" value="NADH-UbQ_OxRdtase-assoc_prot30"/>
</dbReference>
<dbReference type="Gene3D" id="2.60.120.430">
    <property type="entry name" value="Galactose-binding lectin"/>
    <property type="match status" value="1"/>
</dbReference>
<comment type="caution">
    <text evidence="3">The sequence shown here is derived from an EMBL/GenBank/DDBJ whole genome shotgun (WGS) entry which is preliminary data.</text>
</comment>
<organism evidence="3 4">
    <name type="scientific">Lutibacter oceani</name>
    <dbReference type="NCBI Taxonomy" id="1853311"/>
    <lineage>
        <taxon>Bacteria</taxon>
        <taxon>Pseudomonadati</taxon>
        <taxon>Bacteroidota</taxon>
        <taxon>Flavobacteriia</taxon>
        <taxon>Flavobacteriales</taxon>
        <taxon>Flavobacteriaceae</taxon>
        <taxon>Lutibacter</taxon>
    </lineage>
</organism>
<dbReference type="AlphaFoldDB" id="A0A3D9RK00"/>
<gene>
    <name evidence="3" type="ORF">BX611_2756</name>
</gene>
<evidence type="ECO:0000256" key="1">
    <source>
        <dbReference type="ARBA" id="ARBA00007884"/>
    </source>
</evidence>
<name>A0A3D9RK00_9FLAO</name>
<dbReference type="Pfam" id="PF08547">
    <property type="entry name" value="CIA30"/>
    <property type="match status" value="1"/>
</dbReference>
<evidence type="ECO:0000313" key="3">
    <source>
        <dbReference type="EMBL" id="REE79858.1"/>
    </source>
</evidence>
<dbReference type="PANTHER" id="PTHR13194:SF19">
    <property type="entry name" value="NAD(P)-BINDING ROSSMANN-FOLD SUPERFAMILY PROTEIN"/>
    <property type="match status" value="1"/>
</dbReference>
<proteinExistence type="inferred from homology"/>
<accession>A0A3D9RK00</accession>